<accession>A0A6G0SZJ9</accession>
<dbReference type="GO" id="GO:0046983">
    <property type="term" value="F:protein dimerization activity"/>
    <property type="evidence" value="ECO:0007669"/>
    <property type="project" value="InterPro"/>
</dbReference>
<dbReference type="PANTHER" id="PTHR45749:SF21">
    <property type="entry name" value="DUF4371 DOMAIN-CONTAINING PROTEIN"/>
    <property type="match status" value="1"/>
</dbReference>
<dbReference type="InterPro" id="IPR012337">
    <property type="entry name" value="RNaseH-like_sf"/>
</dbReference>
<organism evidence="3 4">
    <name type="scientific">Aphis glycines</name>
    <name type="common">Soybean aphid</name>
    <dbReference type="NCBI Taxonomy" id="307491"/>
    <lineage>
        <taxon>Eukaryota</taxon>
        <taxon>Metazoa</taxon>
        <taxon>Ecdysozoa</taxon>
        <taxon>Arthropoda</taxon>
        <taxon>Hexapoda</taxon>
        <taxon>Insecta</taxon>
        <taxon>Pterygota</taxon>
        <taxon>Neoptera</taxon>
        <taxon>Paraneoptera</taxon>
        <taxon>Hemiptera</taxon>
        <taxon>Sternorrhyncha</taxon>
        <taxon>Aphidomorpha</taxon>
        <taxon>Aphidoidea</taxon>
        <taxon>Aphididae</taxon>
        <taxon>Aphidini</taxon>
        <taxon>Aphis</taxon>
        <taxon>Aphis</taxon>
    </lineage>
</organism>
<dbReference type="Pfam" id="PF14291">
    <property type="entry name" value="DUF4371"/>
    <property type="match status" value="1"/>
</dbReference>
<sequence length="464" mass="53215">MLLMAKDLRREYLQFVNIYLKFEPLTKLPKQLHGDIDSIIHYETDDEDIDNDEEKNKKHFCTKNTINYTYNVFYLIGLKDILPSIYEALSIALTLPVSSASPERAFSKLKLIKTKLRSTMGEERLESLMLISCKKDITLCPYEIINTFSNNSDCKFKRKWLTCDENNQMLFCSVCLAYSNGSSTFCSGFNDWKHTNQRIKEHEISKHHNLSVKAYIREKREKTVQHLLCGEQLKKRKIEIIEVIKLIGKQVLPFRGIKSEAAYKLDDSSINHSNFLEIILLLSKFDNILKSHIEKSIKLSKEHHDRAQNINMKLLKTTTKIGRENLVTFLSATTITTIIQLIGNEIKNIISREVKKGKIFSVMMDTTVDLSSYDQCSIVLRYVPHNEVYERLIGLKHVTSTSGNSLFETLKDTLAELDLPLNNCVANAFDGAANMNGQYNGVTAKLSEVIANHVHTWCYALVLN</sequence>
<dbReference type="Pfam" id="PF05699">
    <property type="entry name" value="Dimer_Tnp_hAT"/>
    <property type="match status" value="1"/>
</dbReference>
<evidence type="ECO:0000313" key="4">
    <source>
        <dbReference type="Proteomes" id="UP000475862"/>
    </source>
</evidence>
<name>A0A6G0SZJ9_APHGL</name>
<evidence type="ECO:0008006" key="5">
    <source>
        <dbReference type="Google" id="ProtNLM"/>
    </source>
</evidence>
<keyword evidence="4" id="KW-1185">Reference proteome</keyword>
<dbReference type="SUPFAM" id="SSF53098">
    <property type="entry name" value="Ribonuclease H-like"/>
    <property type="match status" value="1"/>
</dbReference>
<dbReference type="InterPro" id="IPR025398">
    <property type="entry name" value="DUF4371"/>
</dbReference>
<dbReference type="AlphaFoldDB" id="A0A6G0SZJ9"/>
<dbReference type="PANTHER" id="PTHR45749">
    <property type="match status" value="1"/>
</dbReference>
<reference evidence="3 4" key="1">
    <citation type="submission" date="2019-08" db="EMBL/GenBank/DDBJ databases">
        <title>The genome of the soybean aphid Biotype 1, its phylome, world population structure and adaptation to the North American continent.</title>
        <authorList>
            <person name="Giordano R."/>
            <person name="Donthu R.K."/>
            <person name="Hernandez A.G."/>
            <person name="Wright C.L."/>
            <person name="Zimin A.V."/>
        </authorList>
    </citation>
    <scope>NUCLEOTIDE SEQUENCE [LARGE SCALE GENOMIC DNA]</scope>
    <source>
        <tissue evidence="3">Whole aphids</tissue>
    </source>
</reference>
<comment type="caution">
    <text evidence="3">The sequence shown here is derived from an EMBL/GenBank/DDBJ whole genome shotgun (WGS) entry which is preliminary data.</text>
</comment>
<evidence type="ECO:0000313" key="3">
    <source>
        <dbReference type="EMBL" id="KAE9523384.1"/>
    </source>
</evidence>
<gene>
    <name evidence="3" type="ORF">AGLY_016332</name>
</gene>
<proteinExistence type="predicted"/>
<dbReference type="OrthoDB" id="6625518at2759"/>
<feature type="domain" description="DUF4371" evidence="2">
    <location>
        <begin position="331"/>
        <end position="441"/>
    </location>
</feature>
<dbReference type="Proteomes" id="UP000475862">
    <property type="component" value="Unassembled WGS sequence"/>
</dbReference>
<feature type="domain" description="HAT C-terminal dimerisation" evidence="1">
    <location>
        <begin position="80"/>
        <end position="135"/>
    </location>
</feature>
<protein>
    <recommendedName>
        <fullName evidence="5">TTF-type domain-containing protein</fullName>
    </recommendedName>
</protein>
<evidence type="ECO:0000259" key="2">
    <source>
        <dbReference type="Pfam" id="PF14291"/>
    </source>
</evidence>
<evidence type="ECO:0000259" key="1">
    <source>
        <dbReference type="Pfam" id="PF05699"/>
    </source>
</evidence>
<dbReference type="EMBL" id="VYZN01000080">
    <property type="protein sequence ID" value="KAE9523384.1"/>
    <property type="molecule type" value="Genomic_DNA"/>
</dbReference>
<dbReference type="InterPro" id="IPR008906">
    <property type="entry name" value="HATC_C_dom"/>
</dbReference>